<dbReference type="AlphaFoldDB" id="A0A1I7HGF2"/>
<protein>
    <submittedName>
        <fullName evidence="1">Uncharacterized protein</fullName>
    </submittedName>
</protein>
<evidence type="ECO:0000313" key="1">
    <source>
        <dbReference type="EMBL" id="SFU59741.1"/>
    </source>
</evidence>
<accession>A0A1I7HGF2</accession>
<keyword evidence="2" id="KW-1185">Reference proteome</keyword>
<proteinExistence type="predicted"/>
<dbReference type="EMBL" id="FPBK01000009">
    <property type="protein sequence ID" value="SFU59741.1"/>
    <property type="molecule type" value="Genomic_DNA"/>
</dbReference>
<reference evidence="1 2" key="1">
    <citation type="submission" date="2016-10" db="EMBL/GenBank/DDBJ databases">
        <authorList>
            <person name="de Groot N.N."/>
        </authorList>
    </citation>
    <scope>NUCLEOTIDE SEQUENCE [LARGE SCALE GENOMIC DNA]</scope>
    <source>
        <strain evidence="1 2">CGMCC 1.12333</strain>
    </source>
</reference>
<dbReference type="STRING" id="1224947.SAMN05216480_10941"/>
<sequence length="192" mass="22817">MNTFTFQRVHRNKKAKPNYDIYRFTNDFNDKVIVEVFFYDYNIYAVKFFLKRHSISRDKYSMAYSKEDKTDKSGKEHLGNMNCLKVLNTILKIIREISKNDSIASFGIMGAPKISEMDAKKNKKNINSDGTVANTKRYKVYHLYIRRYFSPEQFEYIDSKTSSILLLRNRKNDKFDKRKAELYIVNNIIPNL</sequence>
<dbReference type="RefSeq" id="WP_093025413.1">
    <property type="nucleotide sequence ID" value="NZ_FPBK01000009.1"/>
</dbReference>
<dbReference type="OrthoDB" id="1340039at2"/>
<gene>
    <name evidence="1" type="ORF">SAMN05216480_10941</name>
</gene>
<evidence type="ECO:0000313" key="2">
    <source>
        <dbReference type="Proteomes" id="UP000199138"/>
    </source>
</evidence>
<organism evidence="1 2">
    <name type="scientific">Pustulibacterium marinum</name>
    <dbReference type="NCBI Taxonomy" id="1224947"/>
    <lineage>
        <taxon>Bacteria</taxon>
        <taxon>Pseudomonadati</taxon>
        <taxon>Bacteroidota</taxon>
        <taxon>Flavobacteriia</taxon>
        <taxon>Flavobacteriales</taxon>
        <taxon>Flavobacteriaceae</taxon>
        <taxon>Pustulibacterium</taxon>
    </lineage>
</organism>
<name>A0A1I7HGF2_9FLAO</name>
<dbReference type="Proteomes" id="UP000199138">
    <property type="component" value="Unassembled WGS sequence"/>
</dbReference>